<evidence type="ECO:0000313" key="1">
    <source>
        <dbReference type="EMBL" id="KAK6763734.1"/>
    </source>
</evidence>
<accession>A0ABR1EM80</accession>
<comment type="caution">
    <text evidence="1">The sequence shown here is derived from an EMBL/GenBank/DDBJ whole genome shotgun (WGS) entry which is preliminary data.</text>
</comment>
<proteinExistence type="predicted"/>
<dbReference type="Gene3D" id="1.10.10.10">
    <property type="entry name" value="Winged helix-like DNA-binding domain superfamily/Winged helix DNA-binding domain"/>
    <property type="match status" value="1"/>
</dbReference>
<gene>
    <name evidence="1" type="primary">Necator_chrX.g24334</name>
    <name evidence="1" type="ORF">RB195_024169</name>
</gene>
<sequence>MHSCQAQEEFAETLEVTQQAILSRLKAMGRKMDPYRQPRAQKIVASAHPCNNFHGKIECSWQEANVVDLVGSE</sequence>
<keyword evidence="2" id="KW-1185">Reference proteome</keyword>
<dbReference type="Proteomes" id="UP001303046">
    <property type="component" value="Unassembled WGS sequence"/>
</dbReference>
<name>A0ABR1EM80_NECAM</name>
<dbReference type="InterPro" id="IPR036388">
    <property type="entry name" value="WH-like_DNA-bd_sf"/>
</dbReference>
<dbReference type="EMBL" id="JAVFWL010000006">
    <property type="protein sequence ID" value="KAK6763734.1"/>
    <property type="molecule type" value="Genomic_DNA"/>
</dbReference>
<protein>
    <submittedName>
        <fullName evidence="1">Uncharacterized protein</fullName>
    </submittedName>
</protein>
<evidence type="ECO:0000313" key="2">
    <source>
        <dbReference type="Proteomes" id="UP001303046"/>
    </source>
</evidence>
<organism evidence="1 2">
    <name type="scientific">Necator americanus</name>
    <name type="common">Human hookworm</name>
    <dbReference type="NCBI Taxonomy" id="51031"/>
    <lineage>
        <taxon>Eukaryota</taxon>
        <taxon>Metazoa</taxon>
        <taxon>Ecdysozoa</taxon>
        <taxon>Nematoda</taxon>
        <taxon>Chromadorea</taxon>
        <taxon>Rhabditida</taxon>
        <taxon>Rhabditina</taxon>
        <taxon>Rhabditomorpha</taxon>
        <taxon>Strongyloidea</taxon>
        <taxon>Ancylostomatidae</taxon>
        <taxon>Bunostominae</taxon>
        <taxon>Necator</taxon>
    </lineage>
</organism>
<reference evidence="1 2" key="1">
    <citation type="submission" date="2023-08" db="EMBL/GenBank/DDBJ databases">
        <title>A Necator americanus chromosomal reference genome.</title>
        <authorList>
            <person name="Ilik V."/>
            <person name="Petrzelkova K.J."/>
            <person name="Pardy F."/>
            <person name="Fuh T."/>
            <person name="Niatou-Singa F.S."/>
            <person name="Gouil Q."/>
            <person name="Baker L."/>
            <person name="Ritchie M.E."/>
            <person name="Jex A.R."/>
            <person name="Gazzola D."/>
            <person name="Li H."/>
            <person name="Toshio Fujiwara R."/>
            <person name="Zhan B."/>
            <person name="Aroian R.V."/>
            <person name="Pafco B."/>
            <person name="Schwarz E.M."/>
        </authorList>
    </citation>
    <scope>NUCLEOTIDE SEQUENCE [LARGE SCALE GENOMIC DNA]</scope>
    <source>
        <strain evidence="1 2">Aroian</strain>
        <tissue evidence="1">Whole animal</tissue>
    </source>
</reference>